<reference evidence="1 2" key="1">
    <citation type="journal article" date="2019" name="Sci. Rep.">
        <title>Orb-weaving spider Araneus ventricosus genome elucidates the spidroin gene catalogue.</title>
        <authorList>
            <person name="Kono N."/>
            <person name="Nakamura H."/>
            <person name="Ohtoshi R."/>
            <person name="Moran D.A.P."/>
            <person name="Shinohara A."/>
            <person name="Yoshida Y."/>
            <person name="Fujiwara M."/>
            <person name="Mori M."/>
            <person name="Tomita M."/>
            <person name="Arakawa K."/>
        </authorList>
    </citation>
    <scope>NUCLEOTIDE SEQUENCE [LARGE SCALE GENOMIC DNA]</scope>
</reference>
<dbReference type="EMBL" id="BGPR01001208">
    <property type="protein sequence ID" value="GBM48260.1"/>
    <property type="molecule type" value="Genomic_DNA"/>
</dbReference>
<dbReference type="Gene3D" id="3.30.420.10">
    <property type="entry name" value="Ribonuclease H-like superfamily/Ribonuclease H"/>
    <property type="match status" value="1"/>
</dbReference>
<accession>A0A4Y2G3G5</accession>
<proteinExistence type="predicted"/>
<dbReference type="AlphaFoldDB" id="A0A4Y2G3G5"/>
<evidence type="ECO:0000313" key="2">
    <source>
        <dbReference type="Proteomes" id="UP000499080"/>
    </source>
</evidence>
<gene>
    <name evidence="1" type="ORF">AVEN_58752_1</name>
</gene>
<protein>
    <submittedName>
        <fullName evidence="1">Uncharacterized protein</fullName>
    </submittedName>
</protein>
<dbReference type="InterPro" id="IPR036397">
    <property type="entry name" value="RNaseH_sf"/>
</dbReference>
<name>A0A4Y2G3G5_ARAVE</name>
<organism evidence="1 2">
    <name type="scientific">Araneus ventricosus</name>
    <name type="common">Orbweaver spider</name>
    <name type="synonym">Epeira ventricosa</name>
    <dbReference type="NCBI Taxonomy" id="182803"/>
    <lineage>
        <taxon>Eukaryota</taxon>
        <taxon>Metazoa</taxon>
        <taxon>Ecdysozoa</taxon>
        <taxon>Arthropoda</taxon>
        <taxon>Chelicerata</taxon>
        <taxon>Arachnida</taxon>
        <taxon>Araneae</taxon>
        <taxon>Araneomorphae</taxon>
        <taxon>Entelegynae</taxon>
        <taxon>Araneoidea</taxon>
        <taxon>Araneidae</taxon>
        <taxon>Araneus</taxon>
    </lineage>
</organism>
<sequence>MHGRDGPVAWPTHSPDLSSIYFFLFWRGVFLEALIWETPTGSEENLNAKLSFAAATVRDILGIIERAPQSLTRRCQACIDVGATF</sequence>
<dbReference type="Proteomes" id="UP000499080">
    <property type="component" value="Unassembled WGS sequence"/>
</dbReference>
<dbReference type="GO" id="GO:0003676">
    <property type="term" value="F:nucleic acid binding"/>
    <property type="evidence" value="ECO:0007669"/>
    <property type="project" value="InterPro"/>
</dbReference>
<keyword evidence="2" id="KW-1185">Reference proteome</keyword>
<comment type="caution">
    <text evidence="1">The sequence shown here is derived from an EMBL/GenBank/DDBJ whole genome shotgun (WGS) entry which is preliminary data.</text>
</comment>
<evidence type="ECO:0000313" key="1">
    <source>
        <dbReference type="EMBL" id="GBM48260.1"/>
    </source>
</evidence>